<feature type="compositionally biased region" description="Polar residues" evidence="1">
    <location>
        <begin position="512"/>
        <end position="531"/>
    </location>
</feature>
<feature type="compositionally biased region" description="Low complexity" evidence="1">
    <location>
        <begin position="946"/>
        <end position="962"/>
    </location>
</feature>
<dbReference type="AlphaFoldDB" id="A0A1Y2FBG8"/>
<feature type="region of interest" description="Disordered" evidence="1">
    <location>
        <begin position="1"/>
        <end position="190"/>
    </location>
</feature>
<proteinExistence type="predicted"/>
<feature type="compositionally biased region" description="Polar residues" evidence="1">
    <location>
        <begin position="1"/>
        <end position="14"/>
    </location>
</feature>
<feature type="compositionally biased region" description="Low complexity" evidence="1">
    <location>
        <begin position="671"/>
        <end position="685"/>
    </location>
</feature>
<dbReference type="Proteomes" id="UP000193467">
    <property type="component" value="Unassembled WGS sequence"/>
</dbReference>
<sequence>MPSLPFVSSDSSPRMDTVDYSVPPGVRLLEAVSEESETSSMSSVSIRSISLDSPPRTPNGRAIAVGANQQQQEEEMEREAAPTPPPKAGKGASPKEEDQAEPVPSGERKSSWRDWLGLKTADDHHQDQMEELADPNAPPSPAISDTPSTPGGAGPFPYAFLQDPAPSRESTSSMFVHQGGSSSTASLRSRQRKKQYLLTVVPALNLATESPRLKKRAASRRGSLIPLHSTLHAQLVAIAHEYKLPSTDDIALYLLSTTDSVKSQIPTDDGPRIGDAAWKVLWEELFDEDDGRGESFSSTTSDDYASPAAPATPSQSGGLFGSYSFFTGSISSPQPQGPPLHHRRNKSTPSSSPFLGSTRITSRRASGEDEASFGTAIVVGRVEFDLEAPTSGEHERGRSDSVKFEPAALAHLAYEPPPPPPVHELPAFEPAGFPQIERRRSSGTSSDGGKKVQRDWAKRRGSTKPLMRDEVESLPQPLPPNAAAIASPHKWSAAVGRGLFSPVEARPGASKLSPSDLRSPQSFTTSTSASQLPPHHISSRFSSTTGGSPKPSPSSIGSEVYSPLNQKENQSPSLSFGERRPSVSVNLASFLGNVKMDTEEVEQLAEASEVQKAPEVGLGVFGITKDENSPEAPATLSSSESNSSSSLELANTLDALQEALGFQHERRPSCATTATTISEASTTSTNRSPILRGHFRSQSSPQNPSPALFSINELSDTRPLRRVQRKVAPPADSLAVPTIDEQASAEDGASATPHRWSTISPRNSAYGITPSRPAPAPPLPSVAEPTTPPRVPTPMARAPTPPQESTTSTTPRFGRLSLDSQRPEKEELAQKELAKKEEEQPKVTPSSTPSSMWAAFPKFGGLFGGSKPRTGEGSPEVLAIASPALSTSATDLTDEIPMPGKTPRRRAKSLSKKFGNFVSNLPAANSTSSSVDVPPPIPSRTHSGRHSPASSRSSSTVSTSSVMLSQNAISALTNTTSAAPARRGSTVTMEGKHRTMGSLGSRKGLESADVGGGRPRFEVDFKAAEPRRELPKDVLRAMI</sequence>
<feature type="compositionally biased region" description="Basic residues" evidence="1">
    <location>
        <begin position="902"/>
        <end position="911"/>
    </location>
</feature>
<dbReference type="OrthoDB" id="2526154at2759"/>
<feature type="compositionally biased region" description="Pro residues" evidence="1">
    <location>
        <begin position="772"/>
        <end position="792"/>
    </location>
</feature>
<keyword evidence="3" id="KW-1185">Reference proteome</keyword>
<feature type="compositionally biased region" description="Low complexity" evidence="1">
    <location>
        <begin position="38"/>
        <end position="53"/>
    </location>
</feature>
<feature type="compositionally biased region" description="Low complexity" evidence="1">
    <location>
        <begin position="305"/>
        <end position="316"/>
    </location>
</feature>
<feature type="compositionally biased region" description="Polar residues" evidence="1">
    <location>
        <begin position="563"/>
        <end position="574"/>
    </location>
</feature>
<evidence type="ECO:0000256" key="1">
    <source>
        <dbReference type="SAM" id="MobiDB-lite"/>
    </source>
</evidence>
<dbReference type="InParanoid" id="A0A1Y2FBG8"/>
<feature type="region of interest" description="Disordered" evidence="1">
    <location>
        <begin position="412"/>
        <end position="485"/>
    </location>
</feature>
<comment type="caution">
    <text evidence="2">The sequence shown here is derived from an EMBL/GenBank/DDBJ whole genome shotgun (WGS) entry which is preliminary data.</text>
</comment>
<feature type="compositionally biased region" description="Basic and acidic residues" evidence="1">
    <location>
        <begin position="448"/>
        <end position="458"/>
    </location>
</feature>
<feature type="region of interest" description="Disordered" evidence="1">
    <location>
        <begin position="622"/>
        <end position="713"/>
    </location>
</feature>
<feature type="compositionally biased region" description="Polar residues" evidence="1">
    <location>
        <begin position="168"/>
        <end position="188"/>
    </location>
</feature>
<feature type="region of interest" description="Disordered" evidence="1">
    <location>
        <begin position="974"/>
        <end position="1015"/>
    </location>
</feature>
<feature type="region of interest" description="Disordered" evidence="1">
    <location>
        <begin position="725"/>
        <end position="962"/>
    </location>
</feature>
<evidence type="ECO:0000313" key="2">
    <source>
        <dbReference type="EMBL" id="ORY81243.1"/>
    </source>
</evidence>
<protein>
    <submittedName>
        <fullName evidence="2">Uncharacterized protein</fullName>
    </submittedName>
</protein>
<feature type="region of interest" description="Disordered" evidence="1">
    <location>
        <begin position="503"/>
        <end position="580"/>
    </location>
</feature>
<feature type="compositionally biased region" description="Low complexity" evidence="1">
    <location>
        <begin position="542"/>
        <end position="558"/>
    </location>
</feature>
<organism evidence="2 3">
    <name type="scientific">Leucosporidium creatinivorum</name>
    <dbReference type="NCBI Taxonomy" id="106004"/>
    <lineage>
        <taxon>Eukaryota</taxon>
        <taxon>Fungi</taxon>
        <taxon>Dikarya</taxon>
        <taxon>Basidiomycota</taxon>
        <taxon>Pucciniomycotina</taxon>
        <taxon>Microbotryomycetes</taxon>
        <taxon>Leucosporidiales</taxon>
        <taxon>Leucosporidium</taxon>
    </lineage>
</organism>
<gene>
    <name evidence="2" type="ORF">BCR35DRAFT_352385</name>
</gene>
<feature type="region of interest" description="Disordered" evidence="1">
    <location>
        <begin position="290"/>
        <end position="316"/>
    </location>
</feature>
<accession>A0A1Y2FBG8</accession>
<feature type="compositionally biased region" description="Low complexity" evidence="1">
    <location>
        <begin position="634"/>
        <end position="653"/>
    </location>
</feature>
<feature type="region of interest" description="Disordered" evidence="1">
    <location>
        <begin position="331"/>
        <end position="371"/>
    </location>
</feature>
<dbReference type="EMBL" id="MCGR01000023">
    <property type="protein sequence ID" value="ORY81243.1"/>
    <property type="molecule type" value="Genomic_DNA"/>
</dbReference>
<evidence type="ECO:0000313" key="3">
    <source>
        <dbReference type="Proteomes" id="UP000193467"/>
    </source>
</evidence>
<feature type="compositionally biased region" description="Polar residues" evidence="1">
    <location>
        <begin position="347"/>
        <end position="364"/>
    </location>
</feature>
<feature type="compositionally biased region" description="Basic and acidic residues" evidence="1">
    <location>
        <begin position="821"/>
        <end position="841"/>
    </location>
</feature>
<name>A0A1Y2FBG8_9BASI</name>
<reference evidence="2 3" key="1">
    <citation type="submission" date="2016-07" db="EMBL/GenBank/DDBJ databases">
        <title>Pervasive Adenine N6-methylation of Active Genes in Fungi.</title>
        <authorList>
            <consortium name="DOE Joint Genome Institute"/>
            <person name="Mondo S.J."/>
            <person name="Dannebaum R.O."/>
            <person name="Kuo R.C."/>
            <person name="Labutti K."/>
            <person name="Haridas S."/>
            <person name="Kuo A."/>
            <person name="Salamov A."/>
            <person name="Ahrendt S.R."/>
            <person name="Lipzen A."/>
            <person name="Sullivan W."/>
            <person name="Andreopoulos W.B."/>
            <person name="Clum A."/>
            <person name="Lindquist E."/>
            <person name="Daum C."/>
            <person name="Ramamoorthy G.K."/>
            <person name="Gryganskyi A."/>
            <person name="Culley D."/>
            <person name="Magnuson J.K."/>
            <person name="James T.Y."/>
            <person name="O'Malley M.A."/>
            <person name="Stajich J.E."/>
            <person name="Spatafora J.W."/>
            <person name="Visel A."/>
            <person name="Grigoriev I.V."/>
        </authorList>
    </citation>
    <scope>NUCLEOTIDE SEQUENCE [LARGE SCALE GENOMIC DNA]</scope>
    <source>
        <strain evidence="2 3">62-1032</strain>
    </source>
</reference>